<feature type="domain" description="Heterokaryon incompatibility" evidence="1">
    <location>
        <begin position="69"/>
        <end position="222"/>
    </location>
</feature>
<evidence type="ECO:0000313" key="3">
    <source>
        <dbReference type="Proteomes" id="UP000676310"/>
    </source>
</evidence>
<dbReference type="PANTHER" id="PTHR24148">
    <property type="entry name" value="ANKYRIN REPEAT DOMAIN-CONTAINING PROTEIN 39 HOMOLOG-RELATED"/>
    <property type="match status" value="1"/>
</dbReference>
<dbReference type="RefSeq" id="XP_043167571.1">
    <property type="nucleotide sequence ID" value="XM_043311636.1"/>
</dbReference>
<reference evidence="2" key="1">
    <citation type="submission" date="2021-05" db="EMBL/GenBank/DDBJ databases">
        <authorList>
            <person name="Stam R."/>
        </authorList>
    </citation>
    <scope>NUCLEOTIDE SEQUENCE</scope>
    <source>
        <strain evidence="2">CS162</strain>
    </source>
</reference>
<dbReference type="Proteomes" id="UP000676310">
    <property type="component" value="Unassembled WGS sequence"/>
</dbReference>
<comment type="caution">
    <text evidence="2">The sequence shown here is derived from an EMBL/GenBank/DDBJ whole genome shotgun (WGS) entry which is preliminary data.</text>
</comment>
<protein>
    <recommendedName>
        <fullName evidence="1">Heterokaryon incompatibility domain-containing protein</fullName>
    </recommendedName>
</protein>
<dbReference type="PANTHER" id="PTHR24148:SF64">
    <property type="entry name" value="HETEROKARYON INCOMPATIBILITY DOMAIN-CONTAINING PROTEIN"/>
    <property type="match status" value="1"/>
</dbReference>
<evidence type="ECO:0000313" key="2">
    <source>
        <dbReference type="EMBL" id="CAG5156179.1"/>
    </source>
</evidence>
<dbReference type="Pfam" id="PF06985">
    <property type="entry name" value="HET"/>
    <property type="match status" value="1"/>
</dbReference>
<dbReference type="InterPro" id="IPR010730">
    <property type="entry name" value="HET"/>
</dbReference>
<dbReference type="OrthoDB" id="3553147at2759"/>
<name>A0A8J2I0Q0_9PLEO</name>
<proteinExistence type="predicted"/>
<dbReference type="InterPro" id="IPR052895">
    <property type="entry name" value="HetReg/Transcr_Mod"/>
</dbReference>
<sequence length="536" mass="61362">MSESSIESSSLSAKIERLRLCDNIPNESIYEPLPAGEFIRVLKLHPGDTEYDIECSLEVMDIESSKGSYEAISYVWGDANDTVDVHCNGLQVSITVSLGDALRNFRHPSEPRLLWADALCINQENDQEKGHQVKRMGQVYANAKCVLIWLGCDVQNVAEDTFALICEANTYFGDSLRKASNKVSRMEHFTKPYPICVDKDRWSRVARLFKFPWLTRVWDIQEAAIAEEWRIFWGSVSIDIADVVEICVWFWIKPDFRTTIQGIAGRSRHRKASEVNLYFQYNTHRPRSWQQSRVGLSYVATRLNEKKFSTILYASRYLEATDPRDHVYAFLGCPLAKDNEGRTLVEADYTSSLHDINVRLAYALMNDPVEGPSILSTVHHRYREDTPSGDVCPSWVPVWHVAGKDRARMAKEVYWYRAGTSRKFLAVTGSGKGTLTVDGCPFDKVVWRSDAIQVYLTESNYTSLNSVTHESGVFGIDALWDEVFHNATKLELSVRQSDFIRTLYMGSPRQRGAYDIPDQHYQDGVETWRKSFERHL</sequence>
<dbReference type="GeneID" id="67015648"/>
<evidence type="ECO:0000259" key="1">
    <source>
        <dbReference type="Pfam" id="PF06985"/>
    </source>
</evidence>
<dbReference type="AlphaFoldDB" id="A0A8J2I0Q0"/>
<keyword evidence="3" id="KW-1185">Reference proteome</keyword>
<organism evidence="2 3">
    <name type="scientific">Alternaria atra</name>
    <dbReference type="NCBI Taxonomy" id="119953"/>
    <lineage>
        <taxon>Eukaryota</taxon>
        <taxon>Fungi</taxon>
        <taxon>Dikarya</taxon>
        <taxon>Ascomycota</taxon>
        <taxon>Pezizomycotina</taxon>
        <taxon>Dothideomycetes</taxon>
        <taxon>Pleosporomycetidae</taxon>
        <taxon>Pleosporales</taxon>
        <taxon>Pleosporineae</taxon>
        <taxon>Pleosporaceae</taxon>
        <taxon>Alternaria</taxon>
        <taxon>Alternaria sect. Ulocladioides</taxon>
    </lineage>
</organism>
<gene>
    <name evidence="2" type="ORF">ALTATR162_LOCUS4026</name>
</gene>
<accession>A0A8J2I0Q0</accession>
<dbReference type="EMBL" id="CAJRGZ010000017">
    <property type="protein sequence ID" value="CAG5156179.1"/>
    <property type="molecule type" value="Genomic_DNA"/>
</dbReference>